<feature type="transmembrane region" description="Helical" evidence="5">
    <location>
        <begin position="97"/>
        <end position="115"/>
    </location>
</feature>
<feature type="transmembrane region" description="Helical" evidence="5">
    <location>
        <begin position="388"/>
        <end position="405"/>
    </location>
</feature>
<accession>A0A1I3RHL6</accession>
<comment type="subcellular location">
    <subcellularLocation>
        <location evidence="1">Membrane</location>
        <topology evidence="1">Multi-pass membrane protein</topology>
    </subcellularLocation>
</comment>
<feature type="domain" description="O-antigen ligase-related" evidence="6">
    <location>
        <begin position="187"/>
        <end position="347"/>
    </location>
</feature>
<feature type="transmembrane region" description="Helical" evidence="5">
    <location>
        <begin position="231"/>
        <end position="247"/>
    </location>
</feature>
<keyword evidence="7" id="KW-0436">Ligase</keyword>
<feature type="transmembrane region" description="Helical" evidence="5">
    <location>
        <begin position="65"/>
        <end position="85"/>
    </location>
</feature>
<evidence type="ECO:0000256" key="5">
    <source>
        <dbReference type="SAM" id="Phobius"/>
    </source>
</evidence>
<dbReference type="GO" id="GO:0016874">
    <property type="term" value="F:ligase activity"/>
    <property type="evidence" value="ECO:0007669"/>
    <property type="project" value="UniProtKB-KW"/>
</dbReference>
<dbReference type="EMBL" id="FORF01000020">
    <property type="protein sequence ID" value="SFJ45768.1"/>
    <property type="molecule type" value="Genomic_DNA"/>
</dbReference>
<evidence type="ECO:0000313" key="8">
    <source>
        <dbReference type="Proteomes" id="UP000242763"/>
    </source>
</evidence>
<keyword evidence="2 5" id="KW-0812">Transmembrane</keyword>
<dbReference type="OrthoDB" id="7903763at2"/>
<protein>
    <submittedName>
        <fullName evidence="7">O-antigen ligase</fullName>
    </submittedName>
</protein>
<dbReference type="Proteomes" id="UP000242763">
    <property type="component" value="Unassembled WGS sequence"/>
</dbReference>
<name>A0A1I3RHL6_9HYPH</name>
<keyword evidence="4 5" id="KW-0472">Membrane</keyword>
<evidence type="ECO:0000256" key="1">
    <source>
        <dbReference type="ARBA" id="ARBA00004141"/>
    </source>
</evidence>
<reference evidence="8" key="1">
    <citation type="submission" date="2016-10" db="EMBL/GenBank/DDBJ databases">
        <authorList>
            <person name="Varghese N."/>
            <person name="Submissions S."/>
        </authorList>
    </citation>
    <scope>NUCLEOTIDE SEQUENCE [LARGE SCALE GENOMIC DNA]</scope>
    <source>
        <strain evidence="8">DSM 21857</strain>
    </source>
</reference>
<keyword evidence="8" id="KW-1185">Reference proteome</keyword>
<dbReference type="PANTHER" id="PTHR37422">
    <property type="entry name" value="TEICHURONIC ACID BIOSYNTHESIS PROTEIN TUAE"/>
    <property type="match status" value="1"/>
</dbReference>
<evidence type="ECO:0000256" key="4">
    <source>
        <dbReference type="ARBA" id="ARBA00023136"/>
    </source>
</evidence>
<dbReference type="AlphaFoldDB" id="A0A1I3RHL6"/>
<feature type="transmembrane region" description="Helical" evidence="5">
    <location>
        <begin position="21"/>
        <end position="53"/>
    </location>
</feature>
<evidence type="ECO:0000259" key="6">
    <source>
        <dbReference type="Pfam" id="PF04932"/>
    </source>
</evidence>
<evidence type="ECO:0000256" key="2">
    <source>
        <dbReference type="ARBA" id="ARBA00022692"/>
    </source>
</evidence>
<dbReference type="InterPro" id="IPR051533">
    <property type="entry name" value="WaaL-like"/>
</dbReference>
<dbReference type="Pfam" id="PF04932">
    <property type="entry name" value="Wzy_C"/>
    <property type="match status" value="1"/>
</dbReference>
<dbReference type="STRING" id="1121003.SAMN03080618_03029"/>
<sequence>MQSPKPGLMHRLLLWRRSVDPILLSIAVACFPIKLGLDTVLLAFFGGVGIYLICGWHRSRQLIDPHYAAASLAYGGVAVAIGLYHGNVIENLRWIGLPLYFSLGIALFVGFVLIRNPVRQMALGARVGLILTVGMALFESFMGETRIGLGGNAANAAFVICVLAVMARFHASNAPKYLPNSRAWFYFAIIPVLMTGTRSVLPIFVIAAIIDIIELRTELFTAARKLGARRLAVAGAAGLVVIAAGAYETRDIVSSRIAYTMLEMGNLTGPSDKETTGLDIRINLWKGTIDVVREYPLLGVGGKESMERIKQNIPDPNASLYADFVHVHFFALDEMRDRGIVGLVFLIGLFAVVFTRIFRTTDHPMRVNMAIFLALLLLYGSLHGLLLGDRNVAAIVLVFVGVLATERKRIRRLDSSNDHQAIAA</sequence>
<feature type="transmembrane region" description="Helical" evidence="5">
    <location>
        <begin position="339"/>
        <end position="358"/>
    </location>
</feature>
<organism evidence="7 8">
    <name type="scientific">Aquamicrobium aerolatum DSM 21857</name>
    <dbReference type="NCBI Taxonomy" id="1121003"/>
    <lineage>
        <taxon>Bacteria</taxon>
        <taxon>Pseudomonadati</taxon>
        <taxon>Pseudomonadota</taxon>
        <taxon>Alphaproteobacteria</taxon>
        <taxon>Hyphomicrobiales</taxon>
        <taxon>Phyllobacteriaceae</taxon>
        <taxon>Aerobium</taxon>
    </lineage>
</organism>
<feature type="transmembrane region" description="Helical" evidence="5">
    <location>
        <begin position="365"/>
        <end position="382"/>
    </location>
</feature>
<gene>
    <name evidence="7" type="ORF">SAMN03080618_03029</name>
</gene>
<evidence type="ECO:0000256" key="3">
    <source>
        <dbReference type="ARBA" id="ARBA00022989"/>
    </source>
</evidence>
<dbReference type="InterPro" id="IPR007016">
    <property type="entry name" value="O-antigen_ligase-rel_domated"/>
</dbReference>
<feature type="transmembrane region" description="Helical" evidence="5">
    <location>
        <begin position="121"/>
        <end position="141"/>
    </location>
</feature>
<dbReference type="PANTHER" id="PTHR37422:SF13">
    <property type="entry name" value="LIPOPOLYSACCHARIDE BIOSYNTHESIS PROTEIN PA4999-RELATED"/>
    <property type="match status" value="1"/>
</dbReference>
<evidence type="ECO:0000313" key="7">
    <source>
        <dbReference type="EMBL" id="SFJ45768.1"/>
    </source>
</evidence>
<keyword evidence="3 5" id="KW-1133">Transmembrane helix</keyword>
<dbReference type="RefSeq" id="WP_139207954.1">
    <property type="nucleotide sequence ID" value="NZ_FORF01000020.1"/>
</dbReference>
<feature type="transmembrane region" description="Helical" evidence="5">
    <location>
        <begin position="183"/>
        <end position="210"/>
    </location>
</feature>
<proteinExistence type="predicted"/>
<dbReference type="GO" id="GO:0016020">
    <property type="term" value="C:membrane"/>
    <property type="evidence" value="ECO:0007669"/>
    <property type="project" value="UniProtKB-SubCell"/>
</dbReference>
<feature type="transmembrane region" description="Helical" evidence="5">
    <location>
        <begin position="153"/>
        <end position="171"/>
    </location>
</feature>